<dbReference type="GO" id="GO:0034087">
    <property type="term" value="P:establishment of mitotic sister chromatid cohesion"/>
    <property type="evidence" value="ECO:0007669"/>
    <property type="project" value="TreeGrafter"/>
</dbReference>
<gene>
    <name evidence="1" type="primary">NIPBL</name>
    <name evidence="1" type="ORF">TSPGSL018_22999</name>
</gene>
<dbReference type="PANTHER" id="PTHR21704">
    <property type="entry name" value="NIPPED-B-LIKE PROTEIN DELANGIN SCC2-RELATED"/>
    <property type="match status" value="1"/>
</dbReference>
<dbReference type="Pfam" id="PF12765">
    <property type="entry name" value="Cohesin_HEAT"/>
    <property type="match status" value="1"/>
</dbReference>
<accession>A0A061RXH0</accession>
<reference evidence="1" key="1">
    <citation type="submission" date="2014-05" db="EMBL/GenBank/DDBJ databases">
        <title>The transcriptome of the halophilic microalga Tetraselmis sp. GSL018 isolated from the Great Salt Lake, Utah.</title>
        <authorList>
            <person name="Jinkerson R.E."/>
            <person name="D'Adamo S."/>
            <person name="Posewitz M.C."/>
        </authorList>
    </citation>
    <scope>NUCLEOTIDE SEQUENCE</scope>
    <source>
        <strain evidence="1">GSL018</strain>
    </source>
</reference>
<name>A0A061RXH0_9CHLO</name>
<protein>
    <submittedName>
        <fullName evidence="1">Cohesin loading factor subunit SCC2</fullName>
    </submittedName>
</protein>
<dbReference type="InterPro" id="IPR011989">
    <property type="entry name" value="ARM-like"/>
</dbReference>
<feature type="non-terminal residue" evidence="1">
    <location>
        <position position="141"/>
    </location>
</feature>
<dbReference type="GO" id="GO:0061775">
    <property type="term" value="F:cohesin loader activity"/>
    <property type="evidence" value="ECO:0007669"/>
    <property type="project" value="InterPro"/>
</dbReference>
<dbReference type="GO" id="GO:0003682">
    <property type="term" value="F:chromatin binding"/>
    <property type="evidence" value="ECO:0007669"/>
    <property type="project" value="TreeGrafter"/>
</dbReference>
<dbReference type="GO" id="GO:0071169">
    <property type="term" value="P:establishment of protein localization to chromatin"/>
    <property type="evidence" value="ECO:0007669"/>
    <property type="project" value="TreeGrafter"/>
</dbReference>
<dbReference type="AlphaFoldDB" id="A0A061RXH0"/>
<dbReference type="GO" id="GO:0010468">
    <property type="term" value="P:regulation of gene expression"/>
    <property type="evidence" value="ECO:0007669"/>
    <property type="project" value="InterPro"/>
</dbReference>
<dbReference type="InterPro" id="IPR016024">
    <property type="entry name" value="ARM-type_fold"/>
</dbReference>
<feature type="non-terminal residue" evidence="1">
    <location>
        <position position="1"/>
    </location>
</feature>
<dbReference type="GO" id="GO:1990414">
    <property type="term" value="P:replication-born double-strand break repair via sister chromatid exchange"/>
    <property type="evidence" value="ECO:0007669"/>
    <property type="project" value="TreeGrafter"/>
</dbReference>
<dbReference type="InterPro" id="IPR033031">
    <property type="entry name" value="Scc2/Nipped-B"/>
</dbReference>
<sequence>VLAVYRQIASGQLEHCPCQLPEGVVLGRAAARHVTRFVFKSSALGKGGPAMLKWIIDMLDRTKQVPGTRAKAVRALGMVVEADTRLLARSEVKLGMNRSLHDESISVREAAVDVLGKHIGNNTELAMSFFDLIGQASTDAG</sequence>
<dbReference type="GO" id="GO:0090694">
    <property type="term" value="C:Scc2-Scc4 cohesin loading complex"/>
    <property type="evidence" value="ECO:0007669"/>
    <property type="project" value="TreeGrafter"/>
</dbReference>
<dbReference type="PANTHER" id="PTHR21704:SF18">
    <property type="entry name" value="NIPPED-B-LIKE PROTEIN"/>
    <property type="match status" value="1"/>
</dbReference>
<proteinExistence type="predicted"/>
<dbReference type="Gene3D" id="1.25.10.10">
    <property type="entry name" value="Leucine-rich Repeat Variant"/>
    <property type="match status" value="1"/>
</dbReference>
<dbReference type="InterPro" id="IPR026003">
    <property type="entry name" value="Cohesin_HEAT"/>
</dbReference>
<dbReference type="EMBL" id="GBEZ01010183">
    <property type="protein sequence ID" value="JAC75464.1"/>
    <property type="molecule type" value="Transcribed_RNA"/>
</dbReference>
<evidence type="ECO:0000313" key="1">
    <source>
        <dbReference type="EMBL" id="JAC75464.1"/>
    </source>
</evidence>
<dbReference type="SUPFAM" id="SSF48371">
    <property type="entry name" value="ARM repeat"/>
    <property type="match status" value="1"/>
</dbReference>
<dbReference type="GO" id="GO:0140588">
    <property type="term" value="P:chromatin looping"/>
    <property type="evidence" value="ECO:0007669"/>
    <property type="project" value="InterPro"/>
</dbReference>
<organism evidence="1">
    <name type="scientific">Tetraselmis sp. GSL018</name>
    <dbReference type="NCBI Taxonomy" id="582737"/>
    <lineage>
        <taxon>Eukaryota</taxon>
        <taxon>Viridiplantae</taxon>
        <taxon>Chlorophyta</taxon>
        <taxon>core chlorophytes</taxon>
        <taxon>Chlorodendrophyceae</taxon>
        <taxon>Chlorodendrales</taxon>
        <taxon>Chlorodendraceae</taxon>
        <taxon>Tetraselmis</taxon>
    </lineage>
</organism>